<evidence type="ECO:0000313" key="1">
    <source>
        <dbReference type="EMBL" id="QDZ11103.1"/>
    </source>
</evidence>
<organism evidence="1 2">
    <name type="scientific">Devosia ginsengisoli</name>
    <dbReference type="NCBI Taxonomy" id="400770"/>
    <lineage>
        <taxon>Bacteria</taxon>
        <taxon>Pseudomonadati</taxon>
        <taxon>Pseudomonadota</taxon>
        <taxon>Alphaproteobacteria</taxon>
        <taxon>Hyphomicrobiales</taxon>
        <taxon>Devosiaceae</taxon>
        <taxon>Devosia</taxon>
    </lineage>
</organism>
<dbReference type="Proteomes" id="UP000315364">
    <property type="component" value="Chromosome"/>
</dbReference>
<gene>
    <name evidence="1" type="ORF">FPZ08_10265</name>
</gene>
<dbReference type="InterPro" id="IPR009409">
    <property type="entry name" value="DUF1059"/>
</dbReference>
<dbReference type="RefSeq" id="WP_146289926.1">
    <property type="nucleotide sequence ID" value="NZ_CP042304.1"/>
</dbReference>
<dbReference type="Pfam" id="PF06348">
    <property type="entry name" value="DUF1059"/>
    <property type="match status" value="1"/>
</dbReference>
<dbReference type="AlphaFoldDB" id="A0A5B8LSD5"/>
<protein>
    <submittedName>
        <fullName evidence="1">DUF1059 domain-containing protein</fullName>
    </submittedName>
</protein>
<reference evidence="1 2" key="1">
    <citation type="submission" date="2019-07" db="EMBL/GenBank/DDBJ databases">
        <title>Full genome sequence of Devosia sp. Gsoil 520.</title>
        <authorList>
            <person name="Im W.-T."/>
        </authorList>
    </citation>
    <scope>NUCLEOTIDE SEQUENCE [LARGE SCALE GENOMIC DNA]</scope>
    <source>
        <strain evidence="1 2">Gsoil 520</strain>
    </source>
</reference>
<evidence type="ECO:0000313" key="2">
    <source>
        <dbReference type="Proteomes" id="UP000315364"/>
    </source>
</evidence>
<accession>A0A5B8LSD5</accession>
<dbReference type="KEGG" id="dea:FPZ08_10265"/>
<keyword evidence="2" id="KW-1185">Reference proteome</keyword>
<sequence>MKRFESSSLIPGATWHAEAESEAEVVRRAVENLRTYHGETEVRPDMIERIKERIVDVGAGKATKH</sequence>
<name>A0A5B8LSD5_9HYPH</name>
<dbReference type="EMBL" id="CP042304">
    <property type="protein sequence ID" value="QDZ11103.1"/>
    <property type="molecule type" value="Genomic_DNA"/>
</dbReference>
<proteinExistence type="predicted"/>
<dbReference type="OrthoDB" id="7950435at2"/>